<gene>
    <name evidence="1" type="ORF">pdam_00017144</name>
</gene>
<protein>
    <submittedName>
        <fullName evidence="1">Uncharacterized protein</fullName>
    </submittedName>
</protein>
<dbReference type="AlphaFoldDB" id="A0A3M6U4W3"/>
<comment type="caution">
    <text evidence="1">The sequence shown here is derived from an EMBL/GenBank/DDBJ whole genome shotgun (WGS) entry which is preliminary data.</text>
</comment>
<organism evidence="1 2">
    <name type="scientific">Pocillopora damicornis</name>
    <name type="common">Cauliflower coral</name>
    <name type="synonym">Millepora damicornis</name>
    <dbReference type="NCBI Taxonomy" id="46731"/>
    <lineage>
        <taxon>Eukaryota</taxon>
        <taxon>Metazoa</taxon>
        <taxon>Cnidaria</taxon>
        <taxon>Anthozoa</taxon>
        <taxon>Hexacorallia</taxon>
        <taxon>Scleractinia</taxon>
        <taxon>Astrocoeniina</taxon>
        <taxon>Pocilloporidae</taxon>
        <taxon>Pocillopora</taxon>
    </lineage>
</organism>
<proteinExistence type="predicted"/>
<name>A0A3M6U4W3_POCDA</name>
<accession>A0A3M6U4W3</accession>
<reference evidence="1 2" key="1">
    <citation type="journal article" date="2018" name="Sci. Rep.">
        <title>Comparative analysis of the Pocillopora damicornis genome highlights role of immune system in coral evolution.</title>
        <authorList>
            <person name="Cunning R."/>
            <person name="Bay R.A."/>
            <person name="Gillette P."/>
            <person name="Baker A.C."/>
            <person name="Traylor-Knowles N."/>
        </authorList>
    </citation>
    <scope>NUCLEOTIDE SEQUENCE [LARGE SCALE GENOMIC DNA]</scope>
    <source>
        <strain evidence="1">RSMAS</strain>
        <tissue evidence="1">Whole animal</tissue>
    </source>
</reference>
<keyword evidence="2" id="KW-1185">Reference proteome</keyword>
<evidence type="ECO:0000313" key="2">
    <source>
        <dbReference type="Proteomes" id="UP000275408"/>
    </source>
</evidence>
<dbReference type="EMBL" id="RCHS01002247">
    <property type="protein sequence ID" value="RMX48584.1"/>
    <property type="molecule type" value="Genomic_DNA"/>
</dbReference>
<sequence length="79" mass="9714">MEAYRPPAKERRVNFFCLSFWEVFKLQWYAFNRSELNKQQTAKYVRLLLFVRKETQQGLENVCFVCNGQRYLRLKRDTI</sequence>
<evidence type="ECO:0000313" key="1">
    <source>
        <dbReference type="EMBL" id="RMX48584.1"/>
    </source>
</evidence>
<dbReference type="Proteomes" id="UP000275408">
    <property type="component" value="Unassembled WGS sequence"/>
</dbReference>